<keyword evidence="5" id="KW-0663">Pyridoxal phosphate</keyword>
<keyword evidence="7" id="KW-0411">Iron-sulfur</keyword>
<evidence type="ECO:0000256" key="5">
    <source>
        <dbReference type="ARBA" id="ARBA00022898"/>
    </source>
</evidence>
<evidence type="ECO:0000313" key="9">
    <source>
        <dbReference type="Proteomes" id="UP001174691"/>
    </source>
</evidence>
<protein>
    <submittedName>
        <fullName evidence="8">Kama family protein</fullName>
    </submittedName>
</protein>
<evidence type="ECO:0000256" key="2">
    <source>
        <dbReference type="ARBA" id="ARBA00022485"/>
    </source>
</evidence>
<dbReference type="EMBL" id="JANBVN010000078">
    <property type="protein sequence ID" value="KAJ9149611.1"/>
    <property type="molecule type" value="Genomic_DNA"/>
</dbReference>
<keyword evidence="2" id="KW-0004">4Fe-4S</keyword>
<evidence type="ECO:0000313" key="8">
    <source>
        <dbReference type="EMBL" id="KAJ9149611.1"/>
    </source>
</evidence>
<name>A0AA38VSM7_9PEZI</name>
<dbReference type="AlphaFoldDB" id="A0AA38VSM7"/>
<dbReference type="SUPFAM" id="SSF102114">
    <property type="entry name" value="Radical SAM enzymes"/>
    <property type="match status" value="1"/>
</dbReference>
<accession>A0AA38VSM7</accession>
<dbReference type="InterPro" id="IPR058240">
    <property type="entry name" value="rSAM_sf"/>
</dbReference>
<keyword evidence="3" id="KW-0949">S-adenosyl-L-methionine</keyword>
<dbReference type="GO" id="GO:0003824">
    <property type="term" value="F:catalytic activity"/>
    <property type="evidence" value="ECO:0007669"/>
    <property type="project" value="InterPro"/>
</dbReference>
<dbReference type="NCBIfam" id="TIGR00238">
    <property type="entry name" value="KamA family radical SAM protein"/>
    <property type="match status" value="1"/>
</dbReference>
<dbReference type="GO" id="GO:0051539">
    <property type="term" value="F:4 iron, 4 sulfur cluster binding"/>
    <property type="evidence" value="ECO:0007669"/>
    <property type="project" value="UniProtKB-KW"/>
</dbReference>
<dbReference type="InterPro" id="IPR013785">
    <property type="entry name" value="Aldolase_TIM"/>
</dbReference>
<reference evidence="8" key="1">
    <citation type="submission" date="2022-07" db="EMBL/GenBank/DDBJ databases">
        <title>Fungi with potential for degradation of polypropylene.</title>
        <authorList>
            <person name="Gostincar C."/>
        </authorList>
    </citation>
    <scope>NUCLEOTIDE SEQUENCE</scope>
    <source>
        <strain evidence="8">EXF-13287</strain>
    </source>
</reference>
<dbReference type="GO" id="GO:0046872">
    <property type="term" value="F:metal ion binding"/>
    <property type="evidence" value="ECO:0007669"/>
    <property type="project" value="UniProtKB-KW"/>
</dbReference>
<dbReference type="Proteomes" id="UP001174691">
    <property type="component" value="Unassembled WGS sequence"/>
</dbReference>
<evidence type="ECO:0000256" key="7">
    <source>
        <dbReference type="ARBA" id="ARBA00023014"/>
    </source>
</evidence>
<dbReference type="InterPro" id="IPR007197">
    <property type="entry name" value="rSAM"/>
</dbReference>
<dbReference type="SFLD" id="SFLDS00029">
    <property type="entry name" value="Radical_SAM"/>
    <property type="match status" value="1"/>
</dbReference>
<dbReference type="Gene3D" id="3.20.20.70">
    <property type="entry name" value="Aldolase class I"/>
    <property type="match status" value="1"/>
</dbReference>
<evidence type="ECO:0000256" key="1">
    <source>
        <dbReference type="ARBA" id="ARBA00001933"/>
    </source>
</evidence>
<dbReference type="SFLD" id="SFLDG01070">
    <property type="entry name" value="PLP-dependent"/>
    <property type="match status" value="1"/>
</dbReference>
<evidence type="ECO:0000256" key="4">
    <source>
        <dbReference type="ARBA" id="ARBA00022723"/>
    </source>
</evidence>
<keyword evidence="4" id="KW-0479">Metal-binding</keyword>
<dbReference type="InterPro" id="IPR003739">
    <property type="entry name" value="Lys_aminomutase/Glu_NH3_mut"/>
</dbReference>
<dbReference type="PANTHER" id="PTHR30538">
    <property type="entry name" value="LYSINE 2,3-AMINOMUTASE-RELATED"/>
    <property type="match status" value="1"/>
</dbReference>
<gene>
    <name evidence="8" type="ORF">NKR19_g5610</name>
</gene>
<organism evidence="8 9">
    <name type="scientific">Coniochaeta hoffmannii</name>
    <dbReference type="NCBI Taxonomy" id="91930"/>
    <lineage>
        <taxon>Eukaryota</taxon>
        <taxon>Fungi</taxon>
        <taxon>Dikarya</taxon>
        <taxon>Ascomycota</taxon>
        <taxon>Pezizomycotina</taxon>
        <taxon>Sordariomycetes</taxon>
        <taxon>Sordariomycetidae</taxon>
        <taxon>Coniochaetales</taxon>
        <taxon>Coniochaetaceae</taxon>
        <taxon>Coniochaeta</taxon>
    </lineage>
</organism>
<dbReference type="PANTHER" id="PTHR30538:SF0">
    <property type="entry name" value="L-LYSINE 2,3-AMINOMUTASE AQ_1632-RELATED"/>
    <property type="match status" value="1"/>
</dbReference>
<keyword evidence="6" id="KW-0408">Iron</keyword>
<comment type="caution">
    <text evidence="8">The sequence shown here is derived from an EMBL/GenBank/DDBJ whole genome shotgun (WGS) entry which is preliminary data.</text>
</comment>
<keyword evidence="9" id="KW-1185">Reference proteome</keyword>
<evidence type="ECO:0000256" key="6">
    <source>
        <dbReference type="ARBA" id="ARBA00023004"/>
    </source>
</evidence>
<sequence>MSGTADGPSATDTTLLGPGSVNNSQIAIDHQDEFWRKTAVWADTPAKDFLSYRWSVANTVQGSAKLVKFLNAVLPERLPLGANSSGTQIREELIKDVLDGVTAATMAIRITPYILSRINWENPREDPLFRQFLPMKSVMISDHPKLTLDSLHEEADSSVKGLVHRYPDKALFLPTSVCPTYCMFCTRSYAVGADTDTVTKASLKPTRKRWDEALSYIASQPTLVDIVVSGGDSYYLSPEHLAQIGERLVAMPNIRRFRFASKGLAVAPTRILDSSDGWTDALVHVSDVARRAGKGMAVHTHFNHPSEISWITRQASRKLLEKGVTVRNQTVLLRGVNDDFETMSKLIRELADNNISPYYVYQCDMVEKVEHLRTPLQTILDLEAQIRGSIAGFATPQFVVDLPGGGGKRLACSFRSYDRDTGVSTFLAPAVKGRGKADRVYEYHDPVSVMGAGG</sequence>
<evidence type="ECO:0000256" key="3">
    <source>
        <dbReference type="ARBA" id="ARBA00022691"/>
    </source>
</evidence>
<comment type="cofactor">
    <cofactor evidence="1">
        <name>pyridoxal 5'-phosphate</name>
        <dbReference type="ChEBI" id="CHEBI:597326"/>
    </cofactor>
</comment>
<proteinExistence type="predicted"/>